<dbReference type="PANTHER" id="PTHR44591">
    <property type="entry name" value="STRESS RESPONSE REGULATOR PROTEIN 1"/>
    <property type="match status" value="1"/>
</dbReference>
<proteinExistence type="predicted"/>
<comment type="caution">
    <text evidence="4">The sequence shown here is derived from an EMBL/GenBank/DDBJ whole genome shotgun (WGS) entry which is preliminary data.</text>
</comment>
<comment type="caution">
    <text evidence="2">Lacks conserved residue(s) required for the propagation of feature annotation.</text>
</comment>
<keyword evidence="1" id="KW-0597">Phosphoprotein</keyword>
<keyword evidence="5" id="KW-1185">Reference proteome</keyword>
<dbReference type="InterPro" id="IPR001789">
    <property type="entry name" value="Sig_transdc_resp-reg_receiver"/>
</dbReference>
<dbReference type="SUPFAM" id="SSF52172">
    <property type="entry name" value="CheY-like"/>
    <property type="match status" value="1"/>
</dbReference>
<dbReference type="PANTHER" id="PTHR44591:SF3">
    <property type="entry name" value="RESPONSE REGULATORY DOMAIN-CONTAINING PROTEIN"/>
    <property type="match status" value="1"/>
</dbReference>
<dbReference type="GO" id="GO:0000160">
    <property type="term" value="P:phosphorelay signal transduction system"/>
    <property type="evidence" value="ECO:0007669"/>
    <property type="project" value="InterPro"/>
</dbReference>
<dbReference type="PROSITE" id="PS50110">
    <property type="entry name" value="RESPONSE_REGULATORY"/>
    <property type="match status" value="1"/>
</dbReference>
<evidence type="ECO:0000313" key="5">
    <source>
        <dbReference type="Proteomes" id="UP000326344"/>
    </source>
</evidence>
<dbReference type="Proteomes" id="UP000326344">
    <property type="component" value="Unassembled WGS sequence"/>
</dbReference>
<accession>A0A5N1JME1</accession>
<evidence type="ECO:0000259" key="3">
    <source>
        <dbReference type="PROSITE" id="PS50110"/>
    </source>
</evidence>
<dbReference type="InterPro" id="IPR011006">
    <property type="entry name" value="CheY-like_superfamily"/>
</dbReference>
<gene>
    <name evidence="4" type="ORF">F0P93_00020</name>
</gene>
<dbReference type="Gene3D" id="3.40.50.2300">
    <property type="match status" value="1"/>
</dbReference>
<protein>
    <submittedName>
        <fullName evidence="4">Response regulator</fullName>
    </submittedName>
</protein>
<evidence type="ECO:0000256" key="1">
    <source>
        <dbReference type="ARBA" id="ARBA00022553"/>
    </source>
</evidence>
<dbReference type="AlphaFoldDB" id="A0A5N1JME1"/>
<sequence length="145" mass="16844">METKGPIVLIDDDEDDHEILVPILQQIAPHNPVVVFTRGQDAIDFLRTTDQRPFLIISEVSMNTMTGLELRRQIEQDNGLRKRAIPFIFFTHPVYKHLVEEAYDLTIQGFFEKKSNMTDITTQLQAIIDYWSNCLHPNRFASQDL</sequence>
<dbReference type="Pfam" id="PF00072">
    <property type="entry name" value="Response_reg"/>
    <property type="match status" value="1"/>
</dbReference>
<feature type="domain" description="Response regulatory" evidence="3">
    <location>
        <begin position="6"/>
        <end position="128"/>
    </location>
</feature>
<evidence type="ECO:0000313" key="4">
    <source>
        <dbReference type="EMBL" id="KAA9357670.1"/>
    </source>
</evidence>
<name>A0A5N1JME1_9BACT</name>
<dbReference type="InterPro" id="IPR050595">
    <property type="entry name" value="Bact_response_regulator"/>
</dbReference>
<reference evidence="4 5" key="1">
    <citation type="submission" date="2019-09" db="EMBL/GenBank/DDBJ databases">
        <title>Genome Sequence of Larkinella sp MA1.</title>
        <authorList>
            <person name="Srinivasan S."/>
        </authorList>
    </citation>
    <scope>NUCLEOTIDE SEQUENCE [LARGE SCALE GENOMIC DNA]</scope>
    <source>
        <strain evidence="4 5">MA1</strain>
    </source>
</reference>
<dbReference type="SMART" id="SM00448">
    <property type="entry name" value="REC"/>
    <property type="match status" value="1"/>
</dbReference>
<dbReference type="EMBL" id="VTWS01000001">
    <property type="protein sequence ID" value="KAA9357670.1"/>
    <property type="molecule type" value="Genomic_DNA"/>
</dbReference>
<evidence type="ECO:0000256" key="2">
    <source>
        <dbReference type="PROSITE-ProRule" id="PRU00169"/>
    </source>
</evidence>
<organism evidence="4 5">
    <name type="scientific">Larkinella humicola</name>
    <dbReference type="NCBI Taxonomy" id="2607654"/>
    <lineage>
        <taxon>Bacteria</taxon>
        <taxon>Pseudomonadati</taxon>
        <taxon>Bacteroidota</taxon>
        <taxon>Cytophagia</taxon>
        <taxon>Cytophagales</taxon>
        <taxon>Spirosomataceae</taxon>
        <taxon>Larkinella</taxon>
    </lineage>
</organism>